<gene>
    <name evidence="1" type="ORF">C479_04717</name>
</gene>
<protein>
    <submittedName>
        <fullName evidence="1">Uncharacterized protein</fullName>
    </submittedName>
</protein>
<proteinExistence type="predicted"/>
<evidence type="ECO:0000313" key="2">
    <source>
        <dbReference type="Proteomes" id="UP000011560"/>
    </source>
</evidence>
<dbReference type="EMBL" id="AOIQ01000008">
    <property type="protein sequence ID" value="ELZ12670.1"/>
    <property type="molecule type" value="Genomic_DNA"/>
</dbReference>
<sequence length="92" mass="10160">MCDGMTDERSASTETSRRQVLRNLSASVAGAGALAAVGGSRGAEAETEAETEDIPDQCEWEYRCHGRYLQKRMCCDFGDYQCDPWETTNIPC</sequence>
<organism evidence="1 2">
    <name type="scientific">Halovivax asiaticus JCM 14624</name>
    <dbReference type="NCBI Taxonomy" id="1227490"/>
    <lineage>
        <taxon>Archaea</taxon>
        <taxon>Methanobacteriati</taxon>
        <taxon>Methanobacteriota</taxon>
        <taxon>Stenosarchaea group</taxon>
        <taxon>Halobacteria</taxon>
        <taxon>Halobacteriales</taxon>
        <taxon>Natrialbaceae</taxon>
        <taxon>Halovivax</taxon>
    </lineage>
</organism>
<reference evidence="1 2" key="1">
    <citation type="journal article" date="2014" name="PLoS Genet.">
        <title>Phylogenetically driven sequencing of extremely halophilic archaea reveals strategies for static and dynamic osmo-response.</title>
        <authorList>
            <person name="Becker E.A."/>
            <person name="Seitzer P.M."/>
            <person name="Tritt A."/>
            <person name="Larsen D."/>
            <person name="Krusor M."/>
            <person name="Yao A.I."/>
            <person name="Wu D."/>
            <person name="Madern D."/>
            <person name="Eisen J.A."/>
            <person name="Darling A.E."/>
            <person name="Facciotti M.T."/>
        </authorList>
    </citation>
    <scope>NUCLEOTIDE SEQUENCE [LARGE SCALE GENOMIC DNA]</scope>
    <source>
        <strain evidence="1 2">JCM 14624</strain>
    </source>
</reference>
<dbReference type="AlphaFoldDB" id="M0BP92"/>
<keyword evidence="2" id="KW-1185">Reference proteome</keyword>
<name>M0BP92_9EURY</name>
<accession>M0BP92</accession>
<comment type="caution">
    <text evidence="1">The sequence shown here is derived from an EMBL/GenBank/DDBJ whole genome shotgun (WGS) entry which is preliminary data.</text>
</comment>
<dbReference type="Proteomes" id="UP000011560">
    <property type="component" value="Unassembled WGS sequence"/>
</dbReference>
<dbReference type="PROSITE" id="PS51318">
    <property type="entry name" value="TAT"/>
    <property type="match status" value="1"/>
</dbReference>
<dbReference type="InterPro" id="IPR006311">
    <property type="entry name" value="TAT_signal"/>
</dbReference>
<evidence type="ECO:0000313" key="1">
    <source>
        <dbReference type="EMBL" id="ELZ12670.1"/>
    </source>
</evidence>